<dbReference type="SUPFAM" id="SSF56935">
    <property type="entry name" value="Porins"/>
    <property type="match status" value="1"/>
</dbReference>
<keyword evidence="3 7" id="KW-1134">Transmembrane beta strand</keyword>
<sequence>MELMLSIAAHIGIEMVYNCVIVETGLKRGVSKMGRIKGGFLRCGSAIASAIALMSASAVFAQETDSTTSEARAETDIIVTGTRVRTPGLTSTSPISAVEGEQISLQRAVTIEDFSVKMPQLAGGVNSTSVGSDAFGAQTLDLRNLGQNRTLVLINGTRAIPFSFRNAVDVNSIPAPLLKRVDVLTGGAAAVYGADAVAGVVNFIIDDSFEGWQANANYRAVSGGASQFGGHVMGGMSLGGRGNLVVYGEYTERDPLLAAHRAFARRGVATLPIGGNFTDVASGRTFSYDALGNFTLTPQSTDYTPDFLLVQPLRRINASAFLKYDVFDNVELYGRLMYSDLRTRGGSRSGQNPPTTGANGINVQIAENNPFLDPQARARLTFVNGFATVNVRRSLGELGVTYAQNNRETIQGLIGLRGNITPAISWDAYYQHGQSKESIVVKGDGTRSAFAGLANTTDIFGPGGDFTSVLRDFNFGNRKRTQQVASAYVAGDTSDFFAGWAGPIGFTAGYEFRRETGRFVYGADLGTSFNQGTESAPLVPPFVKVNELFGELIVPLLSDLPLVQKLTVEGAYRRSWYEKSVGADRRYDTNKLGINWIVSDDLRLRGTRQTVIRDANIGEFANPVFSIPFANLRTVARLFPRYAGDPCVGATNSATITQCTAQGYRGAYDSNNPANLQGGYFFGGNANIEAERGKTYTLGGVFTPTFLRGLNLSVDWYKIDIRNAVGQIQPVDALTSCYITDPTPGNPLCAAVTRDPTTGYILNAFVDDRNLALIKQQGIDIDFRYGFDLDFGPPESRLTLGYTASIVTKYSIQRNAALTPVDCKGTYGAACSSDLVTLVAPDFRSRATITWDSKPLTVQFGWKRIGSVRDSTAGSTGRIPAYDYFDLNLAVRPPVEGLTLAFGIDNLFDKKPPLPVNPGAYNTFPDTYDVLGTTFGFSVTLRR</sequence>
<dbReference type="KEGG" id="sphk:SKP52_24130"/>
<keyword evidence="6 7" id="KW-0998">Cell outer membrane</keyword>
<dbReference type="InterPro" id="IPR037066">
    <property type="entry name" value="Plug_dom_sf"/>
</dbReference>
<gene>
    <name evidence="9" type="ORF">SKP52_24130</name>
</gene>
<dbReference type="Pfam" id="PF07715">
    <property type="entry name" value="Plug"/>
    <property type="match status" value="1"/>
</dbReference>
<keyword evidence="10" id="KW-1185">Reference proteome</keyword>
<reference evidence="9 10" key="1">
    <citation type="journal article" date="2015" name="Int. J. Syst. Evol. Microbiol.">
        <title>Description of Sphingopyxis fribergensis sp. nov. - a soil bacterium with the ability to degrade styrene and phenylacetic acid.</title>
        <authorList>
            <person name="Oelschlagel M."/>
            <person name="Ruckert C."/>
            <person name="Kalinowski J."/>
            <person name="Schmidt G."/>
            <person name="Schlomann M."/>
            <person name="Tischler D."/>
        </authorList>
    </citation>
    <scope>NUCLEOTIDE SEQUENCE [LARGE SCALE GENOMIC DNA]</scope>
    <source>
        <strain evidence="9 10">Kp5.2</strain>
        <plasmid evidence="9">pSfKp5.2</plasmid>
    </source>
</reference>
<accession>A0A0A7PQZ9</accession>
<keyword evidence="4 7" id="KW-0812">Transmembrane</keyword>
<evidence type="ECO:0000256" key="2">
    <source>
        <dbReference type="ARBA" id="ARBA00022448"/>
    </source>
</evidence>
<proteinExistence type="inferred from homology"/>
<dbReference type="AlphaFoldDB" id="A0A0A7PQZ9"/>
<feature type="domain" description="TonB-dependent receptor plug" evidence="8">
    <location>
        <begin position="90"/>
        <end position="200"/>
    </location>
</feature>
<evidence type="ECO:0000256" key="5">
    <source>
        <dbReference type="ARBA" id="ARBA00023136"/>
    </source>
</evidence>
<dbReference type="Gene3D" id="2.170.130.10">
    <property type="entry name" value="TonB-dependent receptor, plug domain"/>
    <property type="match status" value="1"/>
</dbReference>
<dbReference type="InterPro" id="IPR039426">
    <property type="entry name" value="TonB-dep_rcpt-like"/>
</dbReference>
<keyword evidence="5 7" id="KW-0472">Membrane</keyword>
<name>A0A0A7PQZ9_9SPHN</name>
<evidence type="ECO:0000256" key="6">
    <source>
        <dbReference type="ARBA" id="ARBA00023237"/>
    </source>
</evidence>
<geneLocation type="plasmid" evidence="9 10">
    <name>pSfKp5.2</name>
</geneLocation>
<keyword evidence="2 7" id="KW-0813">Transport</keyword>
<keyword evidence="9" id="KW-0675">Receptor</keyword>
<dbReference type="GO" id="GO:0009279">
    <property type="term" value="C:cell outer membrane"/>
    <property type="evidence" value="ECO:0007669"/>
    <property type="project" value="UniProtKB-SubCell"/>
</dbReference>
<dbReference type="Proteomes" id="UP000030907">
    <property type="component" value="Plasmid pSfKp5.2"/>
</dbReference>
<evidence type="ECO:0000256" key="3">
    <source>
        <dbReference type="ARBA" id="ARBA00022452"/>
    </source>
</evidence>
<dbReference type="PANTHER" id="PTHR47234:SF2">
    <property type="entry name" value="TONB-DEPENDENT RECEPTOR"/>
    <property type="match status" value="1"/>
</dbReference>
<organism evidence="9 10">
    <name type="scientific">Sphingopyxis fribergensis</name>
    <dbReference type="NCBI Taxonomy" id="1515612"/>
    <lineage>
        <taxon>Bacteria</taxon>
        <taxon>Pseudomonadati</taxon>
        <taxon>Pseudomonadota</taxon>
        <taxon>Alphaproteobacteria</taxon>
        <taxon>Sphingomonadales</taxon>
        <taxon>Sphingomonadaceae</taxon>
        <taxon>Sphingopyxis</taxon>
    </lineage>
</organism>
<evidence type="ECO:0000259" key="8">
    <source>
        <dbReference type="Pfam" id="PF07715"/>
    </source>
</evidence>
<evidence type="ECO:0000256" key="7">
    <source>
        <dbReference type="PROSITE-ProRule" id="PRU01360"/>
    </source>
</evidence>
<dbReference type="InterPro" id="IPR036942">
    <property type="entry name" value="Beta-barrel_TonB_sf"/>
</dbReference>
<dbReference type="HOGENOM" id="CLU_010745_0_0_5"/>
<dbReference type="Gene3D" id="2.40.170.20">
    <property type="entry name" value="TonB-dependent receptor, beta-barrel domain"/>
    <property type="match status" value="1"/>
</dbReference>
<comment type="similarity">
    <text evidence="7">Belongs to the TonB-dependent receptor family.</text>
</comment>
<dbReference type="InterPro" id="IPR012910">
    <property type="entry name" value="Plug_dom"/>
</dbReference>
<evidence type="ECO:0000256" key="1">
    <source>
        <dbReference type="ARBA" id="ARBA00004571"/>
    </source>
</evidence>
<dbReference type="PROSITE" id="PS52016">
    <property type="entry name" value="TONB_DEPENDENT_REC_3"/>
    <property type="match status" value="1"/>
</dbReference>
<protein>
    <submittedName>
        <fullName evidence="9">Outer membrane cobalamin receptor protein</fullName>
    </submittedName>
</protein>
<dbReference type="PANTHER" id="PTHR47234">
    <property type="match status" value="1"/>
</dbReference>
<dbReference type="EMBL" id="CP009123">
    <property type="protein sequence ID" value="AJA11668.1"/>
    <property type="molecule type" value="Genomic_DNA"/>
</dbReference>
<evidence type="ECO:0000313" key="9">
    <source>
        <dbReference type="EMBL" id="AJA11668.1"/>
    </source>
</evidence>
<keyword evidence="9" id="KW-0614">Plasmid</keyword>
<comment type="subcellular location">
    <subcellularLocation>
        <location evidence="1 7">Cell outer membrane</location>
        <topology evidence="1 7">Multi-pass membrane protein</topology>
    </subcellularLocation>
</comment>
<evidence type="ECO:0000256" key="4">
    <source>
        <dbReference type="ARBA" id="ARBA00022692"/>
    </source>
</evidence>
<evidence type="ECO:0000313" key="10">
    <source>
        <dbReference type="Proteomes" id="UP000030907"/>
    </source>
</evidence>